<evidence type="ECO:0000256" key="1">
    <source>
        <dbReference type="ARBA" id="ARBA00004613"/>
    </source>
</evidence>
<dbReference type="InterPro" id="IPR045333">
    <property type="entry name" value="ARMET-like"/>
</dbReference>
<feature type="signal peptide" evidence="8">
    <location>
        <begin position="1"/>
        <end position="30"/>
    </location>
</feature>
<evidence type="ECO:0000256" key="7">
    <source>
        <dbReference type="ARBA" id="ARBA00032923"/>
    </source>
</evidence>
<evidence type="ECO:0000256" key="3">
    <source>
        <dbReference type="ARBA" id="ARBA00014267"/>
    </source>
</evidence>
<sequence length="183" mass="20753">MSITSLWVTSGLRPTLIVLAVLLAINFCNGLDENDCPVCFSIVNKLIKSVPEGEKPTQDGIIQNFLDFCKTAEGSEQRFCYFMGGQDVSATRTYNDMASRIVMGMPVDKICDHLQKRDTQICELRYKKKTDLKTLNVKTLKVGDLKRILREYDVKCEGCIEKSEFLSKVQELQKSQLEQNAEL</sequence>
<feature type="chain" id="PRO_5046732356" description="Mesencephalic astrocyte-derived neurotrophic factor homolog" evidence="8">
    <location>
        <begin position="31"/>
        <end position="183"/>
    </location>
</feature>
<evidence type="ECO:0000256" key="6">
    <source>
        <dbReference type="ARBA" id="ARBA00023157"/>
    </source>
</evidence>
<keyword evidence="11" id="KW-1185">Reference proteome</keyword>
<comment type="subcellular location">
    <subcellularLocation>
        <location evidence="1">Secreted</location>
    </subcellularLocation>
</comment>
<evidence type="ECO:0000313" key="11">
    <source>
        <dbReference type="Proteomes" id="UP000825002"/>
    </source>
</evidence>
<feature type="domain" description="EF-hand" evidence="9">
    <location>
        <begin position="140"/>
        <end position="175"/>
    </location>
</feature>
<protein>
    <recommendedName>
        <fullName evidence="3">Mesencephalic astrocyte-derived neurotrophic factor homolog</fullName>
    </recommendedName>
    <alternativeName>
        <fullName evidence="7">MANF/CDNF-like protein</fullName>
    </alternativeName>
</protein>
<evidence type="ECO:0000313" key="10">
    <source>
        <dbReference type="EMBL" id="KAG9509272.1"/>
    </source>
</evidence>
<dbReference type="Pfam" id="PF20145">
    <property type="entry name" value="ARMET_N"/>
    <property type="match status" value="1"/>
</dbReference>
<keyword evidence="5 8" id="KW-0732">Signal</keyword>
<evidence type="ECO:0000256" key="8">
    <source>
        <dbReference type="SAM" id="SignalP"/>
    </source>
</evidence>
<keyword evidence="6" id="KW-1015">Disulfide bond</keyword>
<name>A0ABQ7S777_9ACAR</name>
<keyword evidence="4" id="KW-0964">Secreted</keyword>
<dbReference type="PANTHER" id="PTHR12990:SF5">
    <property type="entry name" value="MESENCEPHALIC ASTROCYTE-DERIVED NEUROTROPHIC FACTOR HOMOLOG"/>
    <property type="match status" value="1"/>
</dbReference>
<dbReference type="InterPro" id="IPR045332">
    <property type="entry name" value="ARMET_N"/>
</dbReference>
<feature type="non-terminal residue" evidence="10">
    <location>
        <position position="1"/>
    </location>
</feature>
<dbReference type="EMBL" id="JAIFTH010000569">
    <property type="protein sequence ID" value="KAG9509272.1"/>
    <property type="molecule type" value="Genomic_DNA"/>
</dbReference>
<evidence type="ECO:0000256" key="5">
    <source>
        <dbReference type="ARBA" id="ARBA00022729"/>
    </source>
</evidence>
<accession>A0ABQ7S777</accession>
<comment type="similarity">
    <text evidence="2">Belongs to the ARMET family.</text>
</comment>
<evidence type="ECO:0000256" key="4">
    <source>
        <dbReference type="ARBA" id="ARBA00022525"/>
    </source>
</evidence>
<dbReference type="SUPFAM" id="SSF68906">
    <property type="entry name" value="SAP domain"/>
    <property type="match status" value="1"/>
</dbReference>
<dbReference type="Gene3D" id="1.10.720.30">
    <property type="entry name" value="SAP domain"/>
    <property type="match status" value="1"/>
</dbReference>
<dbReference type="Proteomes" id="UP000825002">
    <property type="component" value="Unassembled WGS sequence"/>
</dbReference>
<organism evidence="10 11">
    <name type="scientific">Fragariocoptes setiger</name>
    <dbReference type="NCBI Taxonomy" id="1670756"/>
    <lineage>
        <taxon>Eukaryota</taxon>
        <taxon>Metazoa</taxon>
        <taxon>Ecdysozoa</taxon>
        <taxon>Arthropoda</taxon>
        <taxon>Chelicerata</taxon>
        <taxon>Arachnida</taxon>
        <taxon>Acari</taxon>
        <taxon>Acariformes</taxon>
        <taxon>Trombidiformes</taxon>
        <taxon>Prostigmata</taxon>
        <taxon>Eupodina</taxon>
        <taxon>Eriophyoidea</taxon>
        <taxon>Phytoptidae</taxon>
        <taxon>Fragariocoptes</taxon>
    </lineage>
</organism>
<comment type="caution">
    <text evidence="10">The sequence shown here is derived from an EMBL/GenBank/DDBJ whole genome shotgun (WGS) entry which is preliminary data.</text>
</comment>
<dbReference type="InterPro" id="IPR019345">
    <property type="entry name" value="ARMET_C"/>
</dbReference>
<dbReference type="InterPro" id="IPR002048">
    <property type="entry name" value="EF_hand_dom"/>
</dbReference>
<dbReference type="PANTHER" id="PTHR12990">
    <property type="entry name" value="ARMET-LIKE PROTEIN"/>
    <property type="match status" value="1"/>
</dbReference>
<dbReference type="InterPro" id="IPR036361">
    <property type="entry name" value="SAP_dom_sf"/>
</dbReference>
<reference evidence="10 11" key="1">
    <citation type="submission" date="2020-10" db="EMBL/GenBank/DDBJ databases">
        <authorList>
            <person name="Klimov P.B."/>
            <person name="Dyachkov S.M."/>
            <person name="Chetverikov P.E."/>
        </authorList>
    </citation>
    <scope>NUCLEOTIDE SEQUENCE [LARGE SCALE GENOMIC DNA]</scope>
    <source>
        <strain evidence="10">BMOC 18-1129-001#AD2665</strain>
        <tissue evidence="10">Entire mites</tissue>
    </source>
</reference>
<dbReference type="Pfam" id="PF10208">
    <property type="entry name" value="ARMET_C"/>
    <property type="match status" value="1"/>
</dbReference>
<dbReference type="Gene3D" id="1.10.225.10">
    <property type="entry name" value="Saposin-like"/>
    <property type="match status" value="1"/>
</dbReference>
<dbReference type="PROSITE" id="PS50222">
    <property type="entry name" value="EF_HAND_2"/>
    <property type="match status" value="1"/>
</dbReference>
<evidence type="ECO:0000256" key="2">
    <source>
        <dbReference type="ARBA" id="ARBA00005617"/>
    </source>
</evidence>
<evidence type="ECO:0000259" key="9">
    <source>
        <dbReference type="PROSITE" id="PS50222"/>
    </source>
</evidence>
<proteinExistence type="inferred from homology"/>
<gene>
    <name evidence="10" type="primary">Manf</name>
    <name evidence="10" type="ORF">GZH46_02219</name>
</gene>